<name>A0ABR0STL8_9HYPO</name>
<sequence>MTVSTELISNAVEEIIYTNYGPFLLLVGLGKKEFFLGPETTRRRMDDEPCHTVQAVAVFSHEKFVEQHDQQQNEESTGNGNWRLS</sequence>
<dbReference type="EMBL" id="JAVFKD010000004">
    <property type="protein sequence ID" value="KAK5995374.1"/>
    <property type="molecule type" value="Genomic_DNA"/>
</dbReference>
<reference evidence="2 3" key="1">
    <citation type="submission" date="2024-01" db="EMBL/GenBank/DDBJ databases">
        <title>Complete genome of Cladobotryum mycophilum ATHUM6906.</title>
        <authorList>
            <person name="Christinaki A.C."/>
            <person name="Myridakis A.I."/>
            <person name="Kouvelis V.N."/>
        </authorList>
    </citation>
    <scope>NUCLEOTIDE SEQUENCE [LARGE SCALE GENOMIC DNA]</scope>
    <source>
        <strain evidence="2 3">ATHUM6906</strain>
    </source>
</reference>
<keyword evidence="3" id="KW-1185">Reference proteome</keyword>
<evidence type="ECO:0000256" key="1">
    <source>
        <dbReference type="SAM" id="MobiDB-lite"/>
    </source>
</evidence>
<evidence type="ECO:0000313" key="3">
    <source>
        <dbReference type="Proteomes" id="UP001338125"/>
    </source>
</evidence>
<feature type="region of interest" description="Disordered" evidence="1">
    <location>
        <begin position="65"/>
        <end position="85"/>
    </location>
</feature>
<dbReference type="Proteomes" id="UP001338125">
    <property type="component" value="Unassembled WGS sequence"/>
</dbReference>
<comment type="caution">
    <text evidence="2">The sequence shown here is derived from an EMBL/GenBank/DDBJ whole genome shotgun (WGS) entry which is preliminary data.</text>
</comment>
<evidence type="ECO:0000313" key="2">
    <source>
        <dbReference type="EMBL" id="KAK5995374.1"/>
    </source>
</evidence>
<protein>
    <submittedName>
        <fullName evidence="2">Uncharacterized protein</fullName>
    </submittedName>
</protein>
<proteinExistence type="predicted"/>
<organism evidence="2 3">
    <name type="scientific">Cladobotryum mycophilum</name>
    <dbReference type="NCBI Taxonomy" id="491253"/>
    <lineage>
        <taxon>Eukaryota</taxon>
        <taxon>Fungi</taxon>
        <taxon>Dikarya</taxon>
        <taxon>Ascomycota</taxon>
        <taxon>Pezizomycotina</taxon>
        <taxon>Sordariomycetes</taxon>
        <taxon>Hypocreomycetidae</taxon>
        <taxon>Hypocreales</taxon>
        <taxon>Hypocreaceae</taxon>
        <taxon>Cladobotryum</taxon>
    </lineage>
</organism>
<accession>A0ABR0STL8</accession>
<feature type="compositionally biased region" description="Polar residues" evidence="1">
    <location>
        <begin position="73"/>
        <end position="85"/>
    </location>
</feature>
<gene>
    <name evidence="2" type="ORF">PT974_03778</name>
</gene>